<keyword evidence="1" id="KW-0732">Signal</keyword>
<feature type="chain" id="PRO_5045934816" evidence="1">
    <location>
        <begin position="23"/>
        <end position="170"/>
    </location>
</feature>
<keyword evidence="3" id="KW-1185">Reference proteome</keyword>
<feature type="signal peptide" evidence="1">
    <location>
        <begin position="1"/>
        <end position="22"/>
    </location>
</feature>
<sequence>MGVLRYGMIVSALCMAAMPALSQVKLEKLKDGERKITFESESMEQKGELFDAFALARFRKGEEPKSVTFLVMRSSLFLGGPSERWPWRQCPAGRLLADGVELPTDEPLPPVFKLSGDYKRATYFVSVTPANFEKAALAGEVGIDVCGDTVTLPARFQLDMRKAIDLYRLR</sequence>
<comment type="caution">
    <text evidence="2">The sequence shown here is derived from an EMBL/GenBank/DDBJ whole genome shotgun (WGS) entry which is preliminary data.</text>
</comment>
<evidence type="ECO:0000313" key="3">
    <source>
        <dbReference type="Proteomes" id="UP000290682"/>
    </source>
</evidence>
<dbReference type="Proteomes" id="UP000290682">
    <property type="component" value="Unassembled WGS sequence"/>
</dbReference>
<name>A0ABY0FAI7_9NEIS</name>
<protein>
    <submittedName>
        <fullName evidence="2">Uncharacterized protein</fullName>
    </submittedName>
</protein>
<proteinExistence type="predicted"/>
<reference evidence="2 3" key="1">
    <citation type="submission" date="2018-10" db="EMBL/GenBank/DDBJ databases">
        <title>Draft genome of Fastidiocella sp. strain 375T, a bacterium isolated from a karstic cave dripping water.</title>
        <authorList>
            <person name="Coelho C."/>
            <person name="Verissimo A."/>
            <person name="Tiago I."/>
        </authorList>
    </citation>
    <scope>NUCLEOTIDE SEQUENCE [LARGE SCALE GENOMIC DNA]</scope>
    <source>
        <strain evidence="2 3">CAVE-375</strain>
    </source>
</reference>
<gene>
    <name evidence="2" type="ORF">EBB06_12330</name>
</gene>
<dbReference type="RefSeq" id="WP_129213465.1">
    <property type="nucleotide sequence ID" value="NZ_REGR01000014.1"/>
</dbReference>
<organism evidence="2 3">
    <name type="scientific">Crenobacter cavernae</name>
    <dbReference type="NCBI Taxonomy" id="2290923"/>
    <lineage>
        <taxon>Bacteria</taxon>
        <taxon>Pseudomonadati</taxon>
        <taxon>Pseudomonadota</taxon>
        <taxon>Betaproteobacteria</taxon>
        <taxon>Neisseriales</taxon>
        <taxon>Neisseriaceae</taxon>
        <taxon>Crenobacter</taxon>
    </lineage>
</organism>
<evidence type="ECO:0000313" key="2">
    <source>
        <dbReference type="EMBL" id="RXZ42676.1"/>
    </source>
</evidence>
<evidence type="ECO:0000256" key="1">
    <source>
        <dbReference type="SAM" id="SignalP"/>
    </source>
</evidence>
<dbReference type="EMBL" id="REGR01000014">
    <property type="protein sequence ID" value="RXZ42676.1"/>
    <property type="molecule type" value="Genomic_DNA"/>
</dbReference>
<accession>A0ABY0FAI7</accession>